<dbReference type="AlphaFoldDB" id="A0A0D2MPW4"/>
<dbReference type="GeneID" id="25728539"/>
<dbReference type="KEGG" id="mng:MNEG_11291"/>
<gene>
    <name evidence="2" type="ORF">MNEG_11291</name>
</gene>
<dbReference type="EMBL" id="KK102895">
    <property type="protein sequence ID" value="KIY96670.1"/>
    <property type="molecule type" value="Genomic_DNA"/>
</dbReference>
<dbReference type="RefSeq" id="XP_013895690.1">
    <property type="nucleotide sequence ID" value="XM_014040236.1"/>
</dbReference>
<evidence type="ECO:0000256" key="1">
    <source>
        <dbReference type="SAM" id="MobiDB-lite"/>
    </source>
</evidence>
<proteinExistence type="predicted"/>
<protein>
    <submittedName>
        <fullName evidence="2">Uncharacterized protein</fullName>
    </submittedName>
</protein>
<sequence>RGQPLSLSGFELRWCGGGVVAGVAHAAAAAGAQPRLEFRLGACRMARAAAVAAAGGSSGGGGAEGSGGGGALGARR</sequence>
<accession>A0A0D2MPW4</accession>
<keyword evidence="3" id="KW-1185">Reference proteome</keyword>
<feature type="compositionally biased region" description="Gly residues" evidence="1">
    <location>
        <begin position="56"/>
        <end position="76"/>
    </location>
</feature>
<feature type="region of interest" description="Disordered" evidence="1">
    <location>
        <begin position="54"/>
        <end position="76"/>
    </location>
</feature>
<reference evidence="2 3" key="1">
    <citation type="journal article" date="2013" name="BMC Genomics">
        <title>Reconstruction of the lipid metabolism for the microalga Monoraphidium neglectum from its genome sequence reveals characteristics suitable for biofuel production.</title>
        <authorList>
            <person name="Bogen C."/>
            <person name="Al-Dilaimi A."/>
            <person name="Albersmeier A."/>
            <person name="Wichmann J."/>
            <person name="Grundmann M."/>
            <person name="Rupp O."/>
            <person name="Lauersen K.J."/>
            <person name="Blifernez-Klassen O."/>
            <person name="Kalinowski J."/>
            <person name="Goesmann A."/>
            <person name="Mussgnug J.H."/>
            <person name="Kruse O."/>
        </authorList>
    </citation>
    <scope>NUCLEOTIDE SEQUENCE [LARGE SCALE GENOMIC DNA]</scope>
    <source>
        <strain evidence="2 3">SAG 48.87</strain>
    </source>
</reference>
<feature type="non-terminal residue" evidence="2">
    <location>
        <position position="1"/>
    </location>
</feature>
<organism evidence="2 3">
    <name type="scientific">Monoraphidium neglectum</name>
    <dbReference type="NCBI Taxonomy" id="145388"/>
    <lineage>
        <taxon>Eukaryota</taxon>
        <taxon>Viridiplantae</taxon>
        <taxon>Chlorophyta</taxon>
        <taxon>core chlorophytes</taxon>
        <taxon>Chlorophyceae</taxon>
        <taxon>CS clade</taxon>
        <taxon>Sphaeropleales</taxon>
        <taxon>Selenastraceae</taxon>
        <taxon>Monoraphidium</taxon>
    </lineage>
</organism>
<evidence type="ECO:0000313" key="2">
    <source>
        <dbReference type="EMBL" id="KIY96670.1"/>
    </source>
</evidence>
<dbReference type="Proteomes" id="UP000054498">
    <property type="component" value="Unassembled WGS sequence"/>
</dbReference>
<name>A0A0D2MPW4_9CHLO</name>
<evidence type="ECO:0000313" key="3">
    <source>
        <dbReference type="Proteomes" id="UP000054498"/>
    </source>
</evidence>